<feature type="signal peptide" evidence="1">
    <location>
        <begin position="1"/>
        <end position="19"/>
    </location>
</feature>
<protein>
    <recommendedName>
        <fullName evidence="2">Lipid-binding serum glycoprotein C-terminal domain-containing protein</fullName>
    </recommendedName>
</protein>
<dbReference type="InterPro" id="IPR017943">
    <property type="entry name" value="Bactericidal_perm-incr_a/b_dom"/>
</dbReference>
<sequence>MANLRTLSILLSLLVPIHATRSPDCGGVLTPAGLSYFAEISKPHAETVLRQDLMAPTAPNLFRGATKPSSRNQINSVTVTELTLTLIPDTGLRLSIDVDLAPTACLSATKVMKLSILSDLHVEMNPEGNLEMVASACKTSLEEMQSTEEMERSTPQFFLFWDLSNRGKEGTEAQICLEVTKLLLLPNERLMSLTAQFPVTPSCQVQYLPLAAPMFSEQGITISLQTIFQVVGMAIPLPVSPVPFSMPEPASSSPSHLTLAFSEHFYSSLFFALEMAGAFNMTIPVSRANEEQKISIWRDSPMGSLFQEDLPVMLQAVFRSSPRVVLEEGKAALKLFLTVHVGAETPAFQSFLSVNVDMTAGLLLSVVDTRMMISADALLEELFLPTIREEIPAQMNVVLSEGVFLPHISSFTYTDVNVMIHKDYVLIPCNLKLQVRPGEQITMS</sequence>
<evidence type="ECO:0000256" key="1">
    <source>
        <dbReference type="SAM" id="SignalP"/>
    </source>
</evidence>
<dbReference type="GO" id="GO:0008289">
    <property type="term" value="F:lipid binding"/>
    <property type="evidence" value="ECO:0007669"/>
    <property type="project" value="InterPro"/>
</dbReference>
<dbReference type="PANTHER" id="PTHR46019">
    <property type="entry name" value="BPI FOLD-CONTAINING FAMILY B MEMBER 4-RELATED"/>
    <property type="match status" value="1"/>
</dbReference>
<proteinExistence type="predicted"/>
<dbReference type="AlphaFoldDB" id="A0A8C3KPL3"/>
<dbReference type="PANTHER" id="PTHR46019:SF4">
    <property type="entry name" value="BPI FOLD-CONTAINING FAMILY B MEMBER 4"/>
    <property type="match status" value="1"/>
</dbReference>
<keyword evidence="1" id="KW-0732">Signal</keyword>
<keyword evidence="4" id="KW-1185">Reference proteome</keyword>
<name>A0A8C3KPL3_9CHAR</name>
<evidence type="ECO:0000259" key="2">
    <source>
        <dbReference type="SMART" id="SM00329"/>
    </source>
</evidence>
<feature type="domain" description="Lipid-binding serum glycoprotein C-terminal" evidence="2">
    <location>
        <begin position="251"/>
        <end position="429"/>
    </location>
</feature>
<dbReference type="SUPFAM" id="SSF55394">
    <property type="entry name" value="Bactericidal permeability-increasing protein, BPI"/>
    <property type="match status" value="2"/>
</dbReference>
<dbReference type="Gene3D" id="3.15.20.10">
    <property type="entry name" value="Bactericidal permeability-increasing protein, domain 2"/>
    <property type="match status" value="1"/>
</dbReference>
<organism evidence="3 4">
    <name type="scientific">Calidris pygmaea</name>
    <name type="common">Spoon-billed sandpiper</name>
    <dbReference type="NCBI Taxonomy" id="425635"/>
    <lineage>
        <taxon>Eukaryota</taxon>
        <taxon>Metazoa</taxon>
        <taxon>Chordata</taxon>
        <taxon>Craniata</taxon>
        <taxon>Vertebrata</taxon>
        <taxon>Euteleostomi</taxon>
        <taxon>Archelosauria</taxon>
        <taxon>Archosauria</taxon>
        <taxon>Dinosauria</taxon>
        <taxon>Saurischia</taxon>
        <taxon>Theropoda</taxon>
        <taxon>Coelurosauria</taxon>
        <taxon>Aves</taxon>
        <taxon>Neognathae</taxon>
        <taxon>Neoaves</taxon>
        <taxon>Charadriiformes</taxon>
        <taxon>Scolopacidae</taxon>
        <taxon>Calidris</taxon>
    </lineage>
</organism>
<evidence type="ECO:0000313" key="4">
    <source>
        <dbReference type="Proteomes" id="UP000694419"/>
    </source>
</evidence>
<evidence type="ECO:0000313" key="3">
    <source>
        <dbReference type="Ensembl" id="ENSCPGP00000026651.1"/>
    </source>
</evidence>
<dbReference type="Ensembl" id="ENSCPGT00000029110.1">
    <property type="protein sequence ID" value="ENSCPGP00000026651.1"/>
    <property type="gene ID" value="ENSCPGG00000018296.1"/>
</dbReference>
<dbReference type="InterPro" id="IPR051660">
    <property type="entry name" value="BPI_fold-BPI/LBP"/>
</dbReference>
<dbReference type="Proteomes" id="UP000694419">
    <property type="component" value="Unplaced"/>
</dbReference>
<dbReference type="InterPro" id="IPR001124">
    <property type="entry name" value="Lipid-bd_serum_glycop_C"/>
</dbReference>
<feature type="chain" id="PRO_5034993691" description="Lipid-binding serum glycoprotein C-terminal domain-containing protein" evidence="1">
    <location>
        <begin position="20"/>
        <end position="444"/>
    </location>
</feature>
<reference evidence="3" key="1">
    <citation type="submission" date="2025-08" db="UniProtKB">
        <authorList>
            <consortium name="Ensembl"/>
        </authorList>
    </citation>
    <scope>IDENTIFICATION</scope>
</reference>
<accession>A0A8C3KPL3</accession>
<reference evidence="3" key="2">
    <citation type="submission" date="2025-09" db="UniProtKB">
        <authorList>
            <consortium name="Ensembl"/>
        </authorList>
    </citation>
    <scope>IDENTIFICATION</scope>
</reference>
<dbReference type="SMART" id="SM00329">
    <property type="entry name" value="BPI2"/>
    <property type="match status" value="1"/>
</dbReference>